<sequence length="281" mass="33047">MYVEVVDVEDSLPREAPDHLHQKGGKTINLIHRIPEVQGIRGASQDLEYEPLAAGEFMDCLSKSCLIVESLEFDIEEKTRRTPDLRHSAAFWYKIKRCARLSNLKIGARKFSMQVLRCRRKVDCPFKLKLLMEKSTEEIKFRVWDDSDPRRSSTTNYLEYLDQLPNYEQWRHAKILDIENPLLESFAPEFTSFELVRRWSLKDHNEQEMRKFFKASEKWKRCVITSNKTVHFNDFTSDVYSEVDNGKMVAVDVTNGRRRFKIIIEKSGITYEVAKRSQKGL</sequence>
<dbReference type="InParanoid" id="G0N6X1"/>
<dbReference type="AlphaFoldDB" id="G0N6X1"/>
<accession>G0N6X1</accession>
<keyword evidence="2" id="KW-1185">Reference proteome</keyword>
<dbReference type="Proteomes" id="UP000008068">
    <property type="component" value="Unassembled WGS sequence"/>
</dbReference>
<evidence type="ECO:0000313" key="1">
    <source>
        <dbReference type="EMBL" id="EGT54005.1"/>
    </source>
</evidence>
<organism evidence="2">
    <name type="scientific">Caenorhabditis brenneri</name>
    <name type="common">Nematode worm</name>
    <dbReference type="NCBI Taxonomy" id="135651"/>
    <lineage>
        <taxon>Eukaryota</taxon>
        <taxon>Metazoa</taxon>
        <taxon>Ecdysozoa</taxon>
        <taxon>Nematoda</taxon>
        <taxon>Chromadorea</taxon>
        <taxon>Rhabditida</taxon>
        <taxon>Rhabditina</taxon>
        <taxon>Rhabditomorpha</taxon>
        <taxon>Rhabditoidea</taxon>
        <taxon>Rhabditidae</taxon>
        <taxon>Peloderinae</taxon>
        <taxon>Caenorhabditis</taxon>
    </lineage>
</organism>
<name>G0N6X1_CAEBE</name>
<proteinExistence type="predicted"/>
<evidence type="ECO:0000313" key="2">
    <source>
        <dbReference type="Proteomes" id="UP000008068"/>
    </source>
</evidence>
<gene>
    <name evidence="1" type="ORF">CAEBREN_15808</name>
</gene>
<protein>
    <submittedName>
        <fullName evidence="1">Uncharacterized protein</fullName>
    </submittedName>
</protein>
<reference evidence="2" key="1">
    <citation type="submission" date="2011-07" db="EMBL/GenBank/DDBJ databases">
        <authorList>
            <consortium name="Caenorhabditis brenneri Sequencing and Analysis Consortium"/>
            <person name="Wilson R.K."/>
        </authorList>
    </citation>
    <scope>NUCLEOTIDE SEQUENCE [LARGE SCALE GENOMIC DNA]</scope>
    <source>
        <strain evidence="2">PB2801</strain>
    </source>
</reference>
<dbReference type="EMBL" id="GL379845">
    <property type="protein sequence ID" value="EGT54005.1"/>
    <property type="molecule type" value="Genomic_DNA"/>
</dbReference>
<dbReference type="HOGENOM" id="CLU_991197_0_0_1"/>